<feature type="transmembrane region" description="Helical" evidence="6">
    <location>
        <begin position="378"/>
        <end position="405"/>
    </location>
</feature>
<dbReference type="EMBL" id="BMRJ01000002">
    <property type="protein sequence ID" value="GGR29829.1"/>
    <property type="molecule type" value="Genomic_DNA"/>
</dbReference>
<evidence type="ECO:0000256" key="6">
    <source>
        <dbReference type="SAM" id="Phobius"/>
    </source>
</evidence>
<dbReference type="Gene3D" id="1.20.1740.10">
    <property type="entry name" value="Amino acid/polyamine transporter I"/>
    <property type="match status" value="1"/>
</dbReference>
<proteinExistence type="predicted"/>
<feature type="transmembrane region" description="Helical" evidence="6">
    <location>
        <begin position="137"/>
        <end position="159"/>
    </location>
</feature>
<sequence>MSEHPINTAERAPSTRRGSLAAGRLGVGDVVFFVVSAAAPLTVVASAAPTSMRMGGIGAAGAMLVCAVVLILFALGFTAMSTHVRNTGAFYAYVSRGLGKPAGLGVSFVTIFAYAILTVCFYGFIGFFGELTFGGLFGIQLPWVVWSLIAAAVVALLGYRKIDVGAKVLGVLLTAEVAILLVLSVAVLVQGGPEPWSAAPFDPKEIFFAAGAGSLFVVGFGAYLGFEGTAIYAEEARNPRRTVPIATYLAIGFLGVFYAFTFWMLTVAFGADGVIEIARGDAFETMVFAAGAEYLGDWAAIVMQVLIVTSFFACLLAFHNASSRYLYSLGRERLLPAALGRTHPKTKAPYVASAVMSVIAVAAILVAFLLGADPFLQFAIWTYATGVAGLVFAQAVAAVAVVGFFARNRRGHSVWRVLVAPAIGAAGLITGFLLIAFNFEIVTTMTGPINWVLLAPTPLLFIVGIVIAMIIRRRDPARYAALAENLDDERAEA</sequence>
<protein>
    <submittedName>
        <fullName evidence="7">Amino acid permease</fullName>
    </submittedName>
</protein>
<feature type="transmembrane region" description="Helical" evidence="6">
    <location>
        <begin position="298"/>
        <end position="318"/>
    </location>
</feature>
<keyword evidence="5 6" id="KW-0472">Membrane</keyword>
<dbReference type="GO" id="GO:0022857">
    <property type="term" value="F:transmembrane transporter activity"/>
    <property type="evidence" value="ECO:0007669"/>
    <property type="project" value="InterPro"/>
</dbReference>
<evidence type="ECO:0000256" key="4">
    <source>
        <dbReference type="ARBA" id="ARBA00022989"/>
    </source>
</evidence>
<dbReference type="RefSeq" id="WP_189085661.1">
    <property type="nucleotide sequence ID" value="NZ_BMRJ01000002.1"/>
</dbReference>
<reference evidence="7" key="2">
    <citation type="submission" date="2020-09" db="EMBL/GenBank/DDBJ databases">
        <authorList>
            <person name="Sun Q."/>
            <person name="Ohkuma M."/>
        </authorList>
    </citation>
    <scope>NUCLEOTIDE SEQUENCE</scope>
    <source>
        <strain evidence="7">JCM 3346</strain>
    </source>
</reference>
<accession>A0A918CKT1</accession>
<dbReference type="PIRSF" id="PIRSF006060">
    <property type="entry name" value="AA_transporter"/>
    <property type="match status" value="1"/>
</dbReference>
<dbReference type="PANTHER" id="PTHR42770:SF16">
    <property type="entry name" value="AMINO ACID PERMEASE"/>
    <property type="match status" value="1"/>
</dbReference>
<feature type="transmembrane region" description="Helical" evidence="6">
    <location>
        <begin position="350"/>
        <end position="372"/>
    </location>
</feature>
<evidence type="ECO:0000313" key="8">
    <source>
        <dbReference type="Proteomes" id="UP000610303"/>
    </source>
</evidence>
<feature type="transmembrane region" description="Helical" evidence="6">
    <location>
        <begin position="246"/>
        <end position="265"/>
    </location>
</feature>
<keyword evidence="8" id="KW-1185">Reference proteome</keyword>
<organism evidence="7 8">
    <name type="scientific">Agromyces mediolanus</name>
    <name type="common">Corynebacterium mediolanum</name>
    <dbReference type="NCBI Taxonomy" id="41986"/>
    <lineage>
        <taxon>Bacteria</taxon>
        <taxon>Bacillati</taxon>
        <taxon>Actinomycetota</taxon>
        <taxon>Actinomycetes</taxon>
        <taxon>Micrococcales</taxon>
        <taxon>Microbacteriaceae</taxon>
        <taxon>Agromyces</taxon>
    </lineage>
</organism>
<dbReference type="InterPro" id="IPR050367">
    <property type="entry name" value="APC_superfamily"/>
</dbReference>
<comment type="subcellular location">
    <subcellularLocation>
        <location evidence="1">Cell membrane</location>
        <topology evidence="1">Multi-pass membrane protein</topology>
    </subcellularLocation>
</comment>
<evidence type="ECO:0000256" key="3">
    <source>
        <dbReference type="ARBA" id="ARBA00022692"/>
    </source>
</evidence>
<feature type="transmembrane region" description="Helical" evidence="6">
    <location>
        <begin position="449"/>
        <end position="471"/>
    </location>
</feature>
<evidence type="ECO:0000256" key="5">
    <source>
        <dbReference type="ARBA" id="ARBA00023136"/>
    </source>
</evidence>
<reference evidence="7" key="1">
    <citation type="journal article" date="2014" name="Int. J. Syst. Evol. Microbiol.">
        <title>Complete genome sequence of Corynebacterium casei LMG S-19264T (=DSM 44701T), isolated from a smear-ripened cheese.</title>
        <authorList>
            <consortium name="US DOE Joint Genome Institute (JGI-PGF)"/>
            <person name="Walter F."/>
            <person name="Albersmeier A."/>
            <person name="Kalinowski J."/>
            <person name="Ruckert C."/>
        </authorList>
    </citation>
    <scope>NUCLEOTIDE SEQUENCE</scope>
    <source>
        <strain evidence="7">JCM 3346</strain>
    </source>
</reference>
<evidence type="ECO:0000256" key="1">
    <source>
        <dbReference type="ARBA" id="ARBA00004651"/>
    </source>
</evidence>
<feature type="transmembrane region" description="Helical" evidence="6">
    <location>
        <begin position="101"/>
        <end position="125"/>
    </location>
</feature>
<dbReference type="Proteomes" id="UP000610303">
    <property type="component" value="Unassembled WGS sequence"/>
</dbReference>
<feature type="transmembrane region" description="Helical" evidence="6">
    <location>
        <begin position="171"/>
        <end position="191"/>
    </location>
</feature>
<dbReference type="PANTHER" id="PTHR42770">
    <property type="entry name" value="AMINO ACID TRANSPORTER-RELATED"/>
    <property type="match status" value="1"/>
</dbReference>
<keyword evidence="4 6" id="KW-1133">Transmembrane helix</keyword>
<feature type="transmembrane region" description="Helical" evidence="6">
    <location>
        <begin position="206"/>
        <end position="226"/>
    </location>
</feature>
<dbReference type="Pfam" id="PF13520">
    <property type="entry name" value="AA_permease_2"/>
    <property type="match status" value="1"/>
</dbReference>
<name>A0A918CKT1_AGRME</name>
<evidence type="ECO:0000313" key="7">
    <source>
        <dbReference type="EMBL" id="GGR29829.1"/>
    </source>
</evidence>
<dbReference type="InterPro" id="IPR002293">
    <property type="entry name" value="AA/rel_permease1"/>
</dbReference>
<evidence type="ECO:0000256" key="2">
    <source>
        <dbReference type="ARBA" id="ARBA00022475"/>
    </source>
</evidence>
<feature type="transmembrane region" description="Helical" evidence="6">
    <location>
        <begin position="57"/>
        <end position="80"/>
    </location>
</feature>
<feature type="transmembrane region" description="Helical" evidence="6">
    <location>
        <begin position="21"/>
        <end position="45"/>
    </location>
</feature>
<gene>
    <name evidence="7" type="ORF">GCM10010196_24790</name>
</gene>
<dbReference type="AlphaFoldDB" id="A0A918CKT1"/>
<feature type="transmembrane region" description="Helical" evidence="6">
    <location>
        <begin position="417"/>
        <end position="437"/>
    </location>
</feature>
<keyword evidence="2" id="KW-1003">Cell membrane</keyword>
<keyword evidence="3 6" id="KW-0812">Transmembrane</keyword>
<comment type="caution">
    <text evidence="7">The sequence shown here is derived from an EMBL/GenBank/DDBJ whole genome shotgun (WGS) entry which is preliminary data.</text>
</comment>
<dbReference type="GO" id="GO:0005886">
    <property type="term" value="C:plasma membrane"/>
    <property type="evidence" value="ECO:0007669"/>
    <property type="project" value="UniProtKB-SubCell"/>
</dbReference>